<dbReference type="PANTHER" id="PTHR31319:SF98">
    <property type="entry name" value="TRANSCRIPTION FACTOR GHD7"/>
    <property type="match status" value="1"/>
</dbReference>
<proteinExistence type="predicted"/>
<keyword evidence="7" id="KW-1185">Reference proteome</keyword>
<dbReference type="InterPro" id="IPR045281">
    <property type="entry name" value="CONSTANS-like"/>
</dbReference>
<protein>
    <recommendedName>
        <fullName evidence="5">CCT domain-containing protein</fullName>
    </recommendedName>
</protein>
<dbReference type="InterPro" id="IPR010402">
    <property type="entry name" value="CCT_domain"/>
</dbReference>
<comment type="subcellular location">
    <subcellularLocation>
        <location evidence="1 3">Nucleus</location>
    </subcellularLocation>
</comment>
<gene>
    <name evidence="6" type="ORF">ZIOFF_045817</name>
</gene>
<evidence type="ECO:0000256" key="1">
    <source>
        <dbReference type="ARBA" id="ARBA00004123"/>
    </source>
</evidence>
<dbReference type="GO" id="GO:0009909">
    <property type="term" value="P:regulation of flower development"/>
    <property type="evidence" value="ECO:0007669"/>
    <property type="project" value="InterPro"/>
</dbReference>
<organism evidence="6 7">
    <name type="scientific">Zingiber officinale</name>
    <name type="common">Ginger</name>
    <name type="synonym">Amomum zingiber</name>
    <dbReference type="NCBI Taxonomy" id="94328"/>
    <lineage>
        <taxon>Eukaryota</taxon>
        <taxon>Viridiplantae</taxon>
        <taxon>Streptophyta</taxon>
        <taxon>Embryophyta</taxon>
        <taxon>Tracheophyta</taxon>
        <taxon>Spermatophyta</taxon>
        <taxon>Magnoliopsida</taxon>
        <taxon>Liliopsida</taxon>
        <taxon>Zingiberales</taxon>
        <taxon>Zingiberaceae</taxon>
        <taxon>Zingiber</taxon>
    </lineage>
</organism>
<comment type="caution">
    <text evidence="6">The sequence shown here is derived from an EMBL/GenBank/DDBJ whole genome shotgun (WGS) entry which is preliminary data.</text>
</comment>
<name>A0A8J5G1M7_ZINOF</name>
<dbReference type="AlphaFoldDB" id="A0A8J5G1M7"/>
<evidence type="ECO:0000259" key="5">
    <source>
        <dbReference type="PROSITE" id="PS51017"/>
    </source>
</evidence>
<dbReference type="GO" id="GO:0005634">
    <property type="term" value="C:nucleus"/>
    <property type="evidence" value="ECO:0007669"/>
    <property type="project" value="UniProtKB-SubCell"/>
</dbReference>
<dbReference type="EMBL" id="JACMSC010000012">
    <property type="protein sequence ID" value="KAG6497911.1"/>
    <property type="molecule type" value="Genomic_DNA"/>
</dbReference>
<feature type="domain" description="CCT" evidence="5">
    <location>
        <begin position="150"/>
        <end position="192"/>
    </location>
</feature>
<evidence type="ECO:0000256" key="4">
    <source>
        <dbReference type="SAM" id="MobiDB-lite"/>
    </source>
</evidence>
<dbReference type="Pfam" id="PF06203">
    <property type="entry name" value="CCT"/>
    <property type="match status" value="1"/>
</dbReference>
<accession>A0A8J5G1M7</accession>
<sequence>MIAAMSDSNLCHVCRGAGGGSCLHCALPGQFNAPMREFHFFGHQDSVAWMFNDGKENDPPLEEPPATAASGFRCLDGLGGGGGNSRLGLTLDVCLSSSARPLETIPAVSMATASSATFMSFFESLNDREKAVGDEGGMMVGQGDELTVEREAKIMRYKEKREKRRYEKQIRYASRKAYAEKRPRVKGRFAKTMEEPTGSQPLEHQTHETPDRNDFRWFH</sequence>
<dbReference type="OrthoDB" id="153872at2759"/>
<feature type="region of interest" description="Disordered" evidence="4">
    <location>
        <begin position="178"/>
        <end position="219"/>
    </location>
</feature>
<dbReference type="GO" id="GO:0003700">
    <property type="term" value="F:DNA-binding transcription factor activity"/>
    <property type="evidence" value="ECO:0007669"/>
    <property type="project" value="TreeGrafter"/>
</dbReference>
<dbReference type="PROSITE" id="PS51017">
    <property type="entry name" value="CCT"/>
    <property type="match status" value="1"/>
</dbReference>
<evidence type="ECO:0000313" key="7">
    <source>
        <dbReference type="Proteomes" id="UP000734854"/>
    </source>
</evidence>
<dbReference type="Proteomes" id="UP000734854">
    <property type="component" value="Unassembled WGS sequence"/>
</dbReference>
<keyword evidence="2 3" id="KW-0539">Nucleus</keyword>
<reference evidence="6 7" key="1">
    <citation type="submission" date="2020-08" db="EMBL/GenBank/DDBJ databases">
        <title>Plant Genome Project.</title>
        <authorList>
            <person name="Zhang R.-G."/>
        </authorList>
    </citation>
    <scope>NUCLEOTIDE SEQUENCE [LARGE SCALE GENOMIC DNA]</scope>
    <source>
        <tissue evidence="6">Rhizome</tissue>
    </source>
</reference>
<feature type="compositionally biased region" description="Basic and acidic residues" evidence="4">
    <location>
        <begin position="204"/>
        <end position="219"/>
    </location>
</feature>
<evidence type="ECO:0000256" key="3">
    <source>
        <dbReference type="PROSITE-ProRule" id="PRU00357"/>
    </source>
</evidence>
<evidence type="ECO:0000313" key="6">
    <source>
        <dbReference type="EMBL" id="KAG6497911.1"/>
    </source>
</evidence>
<evidence type="ECO:0000256" key="2">
    <source>
        <dbReference type="ARBA" id="ARBA00023242"/>
    </source>
</evidence>
<dbReference type="PANTHER" id="PTHR31319">
    <property type="entry name" value="ZINC FINGER PROTEIN CONSTANS-LIKE 4"/>
    <property type="match status" value="1"/>
</dbReference>